<keyword evidence="2" id="KW-0479">Metal-binding</keyword>
<comment type="cofactor">
    <cofactor evidence="1">
        <name>a divalent metal cation</name>
        <dbReference type="ChEBI" id="CHEBI:60240"/>
    </cofactor>
</comment>
<name>A0A2B4SEP8_STYPI</name>
<keyword evidence="5" id="KW-1185">Reference proteome</keyword>
<evidence type="ECO:0000259" key="3">
    <source>
        <dbReference type="Pfam" id="PF13359"/>
    </source>
</evidence>
<protein>
    <recommendedName>
        <fullName evidence="3">DDE Tnp4 domain-containing protein</fullName>
    </recommendedName>
</protein>
<evidence type="ECO:0000313" key="5">
    <source>
        <dbReference type="Proteomes" id="UP000225706"/>
    </source>
</evidence>
<dbReference type="Pfam" id="PF13359">
    <property type="entry name" value="DDE_Tnp_4"/>
    <property type="match status" value="1"/>
</dbReference>
<dbReference type="AlphaFoldDB" id="A0A2B4SEP8"/>
<dbReference type="STRING" id="50429.A0A2B4SEP8"/>
<gene>
    <name evidence="4" type="ORF">AWC38_SpisGene7783</name>
</gene>
<evidence type="ECO:0000256" key="2">
    <source>
        <dbReference type="ARBA" id="ARBA00022723"/>
    </source>
</evidence>
<dbReference type="OrthoDB" id="5983365at2759"/>
<comment type="caution">
    <text evidence="4">The sequence shown here is derived from an EMBL/GenBank/DDBJ whole genome shotgun (WGS) entry which is preliminary data.</text>
</comment>
<dbReference type="GO" id="GO:0046872">
    <property type="term" value="F:metal ion binding"/>
    <property type="evidence" value="ECO:0007669"/>
    <property type="project" value="UniProtKB-KW"/>
</dbReference>
<proteinExistence type="predicted"/>
<dbReference type="Proteomes" id="UP000225706">
    <property type="component" value="Unassembled WGS sequence"/>
</dbReference>
<dbReference type="InterPro" id="IPR027806">
    <property type="entry name" value="HARBI1_dom"/>
</dbReference>
<reference evidence="5" key="1">
    <citation type="journal article" date="2017" name="bioRxiv">
        <title>Comparative analysis of the genomes of Stylophora pistillata and Acropora digitifera provides evidence for extensive differences between species of corals.</title>
        <authorList>
            <person name="Voolstra C.R."/>
            <person name="Li Y."/>
            <person name="Liew Y.J."/>
            <person name="Baumgarten S."/>
            <person name="Zoccola D."/>
            <person name="Flot J.-F."/>
            <person name="Tambutte S."/>
            <person name="Allemand D."/>
            <person name="Aranda M."/>
        </authorList>
    </citation>
    <scope>NUCLEOTIDE SEQUENCE [LARGE SCALE GENOMIC DNA]</scope>
</reference>
<accession>A0A2B4SEP8</accession>
<dbReference type="PANTHER" id="PTHR23080:SF143">
    <property type="entry name" value="SI:DKEY-56D12.4"/>
    <property type="match status" value="1"/>
</dbReference>
<evidence type="ECO:0000256" key="1">
    <source>
        <dbReference type="ARBA" id="ARBA00001968"/>
    </source>
</evidence>
<feature type="domain" description="DDE Tnp4" evidence="3">
    <location>
        <begin position="51"/>
        <end position="187"/>
    </location>
</feature>
<evidence type="ECO:0000313" key="4">
    <source>
        <dbReference type="EMBL" id="PFX27523.1"/>
    </source>
</evidence>
<sequence>MAVLKSTRYAHGMRAHMRQIPRAGMPDIADIIIKHSLEEFIKKYPNTIVIVDSTELKIQVPSSLQKHTESYSTYKSNTTFKSLVGVDPNGGIMFVSQLFEGSISDKQIVQRSGFLETVKQRVQCGELKGGDAIMADKGFDIGDDLAKLKLKLNIPPFLKDKTGFEEGDVIKTQTITWHHIHVERAIGGDAIMADKGFDIGDDLAKLKLKLNIPPFLKDKVGFEEGDVIKTQTITWHHIHVERAIVLSKDEISRKTIILLLVNKDTLKFYFDFPTVVFYNRRL</sequence>
<dbReference type="PANTHER" id="PTHR23080">
    <property type="entry name" value="THAP DOMAIN PROTEIN"/>
    <property type="match status" value="1"/>
</dbReference>
<organism evidence="4 5">
    <name type="scientific">Stylophora pistillata</name>
    <name type="common">Smooth cauliflower coral</name>
    <dbReference type="NCBI Taxonomy" id="50429"/>
    <lineage>
        <taxon>Eukaryota</taxon>
        <taxon>Metazoa</taxon>
        <taxon>Cnidaria</taxon>
        <taxon>Anthozoa</taxon>
        <taxon>Hexacorallia</taxon>
        <taxon>Scleractinia</taxon>
        <taxon>Astrocoeniina</taxon>
        <taxon>Pocilloporidae</taxon>
        <taxon>Stylophora</taxon>
    </lineage>
</organism>
<dbReference type="EMBL" id="LSMT01000101">
    <property type="protein sequence ID" value="PFX27523.1"/>
    <property type="molecule type" value="Genomic_DNA"/>
</dbReference>